<dbReference type="Gene3D" id="2.60.120.10">
    <property type="entry name" value="Jelly Rolls"/>
    <property type="match status" value="1"/>
</dbReference>
<dbReference type="PANTHER" id="PTHR35848:SF6">
    <property type="entry name" value="CUPIN TYPE-2 DOMAIN-CONTAINING PROTEIN"/>
    <property type="match status" value="1"/>
</dbReference>
<dbReference type="Pfam" id="PF07883">
    <property type="entry name" value="Cupin_2"/>
    <property type="match status" value="1"/>
</dbReference>
<protein>
    <submittedName>
        <fullName evidence="3">Quercetin dioxygenase-like cupin family protein</fullName>
    </submittedName>
</protein>
<sequence>MIPIVASETLERAHVQGAQDKSVCWAGAFATCGGRGATQSSTIVYEIEPGDHLGWHTDATEETQYIIAGTGELLMDDGKHPVGPGSVFALPANVRHDLVNVGSETLRAVAFFAAAMFTQTFEEVMLPPNTHVLGTPNREG</sequence>
<comment type="caution">
    <text evidence="3">The sequence shown here is derived from an EMBL/GenBank/DDBJ whole genome shotgun (WGS) entry which is preliminary data.</text>
</comment>
<dbReference type="InterPro" id="IPR011051">
    <property type="entry name" value="RmlC_Cupin_sf"/>
</dbReference>
<reference evidence="3 4" key="1">
    <citation type="submission" date="2023-07" db="EMBL/GenBank/DDBJ databases">
        <title>Genomic Encyclopedia of Type Strains, Phase IV (KMG-IV): sequencing the most valuable type-strain genomes for metagenomic binning, comparative biology and taxonomic classification.</title>
        <authorList>
            <person name="Goeker M."/>
        </authorList>
    </citation>
    <scope>NUCLEOTIDE SEQUENCE [LARGE SCALE GENOMIC DNA]</scope>
    <source>
        <strain evidence="3 4">DSM 5896</strain>
    </source>
</reference>
<evidence type="ECO:0000313" key="4">
    <source>
        <dbReference type="Proteomes" id="UP001237448"/>
    </source>
</evidence>
<accession>A0ABU0FH82</accession>
<dbReference type="InterPro" id="IPR013096">
    <property type="entry name" value="Cupin_2"/>
</dbReference>
<feature type="domain" description="Cupin type-2" evidence="2">
    <location>
        <begin position="44"/>
        <end position="110"/>
    </location>
</feature>
<evidence type="ECO:0000259" key="2">
    <source>
        <dbReference type="Pfam" id="PF07883"/>
    </source>
</evidence>
<dbReference type="EMBL" id="JAUSVK010000001">
    <property type="protein sequence ID" value="MDQ0393935.1"/>
    <property type="molecule type" value="Genomic_DNA"/>
</dbReference>
<keyword evidence="1" id="KW-0479">Metal-binding</keyword>
<keyword evidence="4" id="KW-1185">Reference proteome</keyword>
<dbReference type="SUPFAM" id="SSF51182">
    <property type="entry name" value="RmlC-like cupins"/>
    <property type="match status" value="1"/>
</dbReference>
<dbReference type="InterPro" id="IPR051610">
    <property type="entry name" value="GPI/OXD"/>
</dbReference>
<evidence type="ECO:0000256" key="1">
    <source>
        <dbReference type="ARBA" id="ARBA00022723"/>
    </source>
</evidence>
<gene>
    <name evidence="3" type="ORF">J3R73_003727</name>
</gene>
<dbReference type="Proteomes" id="UP001237448">
    <property type="component" value="Unassembled WGS sequence"/>
</dbReference>
<dbReference type="RefSeq" id="WP_307430064.1">
    <property type="nucleotide sequence ID" value="NZ_JAUSVK010000001.1"/>
</dbReference>
<evidence type="ECO:0000313" key="3">
    <source>
        <dbReference type="EMBL" id="MDQ0393935.1"/>
    </source>
</evidence>
<dbReference type="PANTHER" id="PTHR35848">
    <property type="entry name" value="OXALATE-BINDING PROTEIN"/>
    <property type="match status" value="1"/>
</dbReference>
<name>A0ABU0FH82_9HYPH</name>
<dbReference type="InterPro" id="IPR014710">
    <property type="entry name" value="RmlC-like_jellyroll"/>
</dbReference>
<proteinExistence type="predicted"/>
<organism evidence="3 4">
    <name type="scientific">Labrys monachus</name>
    <dbReference type="NCBI Taxonomy" id="217067"/>
    <lineage>
        <taxon>Bacteria</taxon>
        <taxon>Pseudomonadati</taxon>
        <taxon>Pseudomonadota</taxon>
        <taxon>Alphaproteobacteria</taxon>
        <taxon>Hyphomicrobiales</taxon>
        <taxon>Xanthobacteraceae</taxon>
        <taxon>Labrys</taxon>
    </lineage>
</organism>